<dbReference type="PANTHER" id="PTHR10631">
    <property type="entry name" value="N 2 ,N 2 -DIMETHYLGUANOSINE TRNA METHYLTRANSFERASE"/>
    <property type="match status" value="1"/>
</dbReference>
<dbReference type="GO" id="GO:0160104">
    <property type="term" value="F:tRNA (guanine(26)-N2)-dimethyltransferase activity"/>
    <property type="evidence" value="ECO:0007669"/>
    <property type="project" value="UniProtKB-UniRule"/>
</dbReference>
<keyword evidence="6 9" id="KW-0694">RNA-binding</keyword>
<keyword evidence="12" id="KW-1185">Reference proteome</keyword>
<evidence type="ECO:0000313" key="11">
    <source>
        <dbReference type="EMBL" id="KIY95466.1"/>
    </source>
</evidence>
<dbReference type="Gene3D" id="3.40.50.150">
    <property type="entry name" value="Vaccinia Virus protein VP39"/>
    <property type="match status" value="2"/>
</dbReference>
<evidence type="ECO:0000256" key="9">
    <source>
        <dbReference type="PROSITE-ProRule" id="PRU00958"/>
    </source>
</evidence>
<evidence type="ECO:0000256" key="8">
    <source>
        <dbReference type="ARBA" id="ARBA00051897"/>
    </source>
</evidence>
<dbReference type="RefSeq" id="XP_013894486.1">
    <property type="nucleotide sequence ID" value="XM_014039032.1"/>
</dbReference>
<evidence type="ECO:0000313" key="12">
    <source>
        <dbReference type="Proteomes" id="UP000054498"/>
    </source>
</evidence>
<dbReference type="GeneID" id="25729866"/>
<organism evidence="11 12">
    <name type="scientific">Monoraphidium neglectum</name>
    <dbReference type="NCBI Taxonomy" id="145388"/>
    <lineage>
        <taxon>Eukaryota</taxon>
        <taxon>Viridiplantae</taxon>
        <taxon>Chlorophyta</taxon>
        <taxon>core chlorophytes</taxon>
        <taxon>Chlorophyceae</taxon>
        <taxon>CS clade</taxon>
        <taxon>Sphaeropleales</taxon>
        <taxon>Selenastraceae</taxon>
        <taxon>Monoraphidium</taxon>
    </lineage>
</organism>
<keyword evidence="4 9" id="KW-0949">S-adenosyl-L-methionine</keyword>
<keyword evidence="3 9" id="KW-0808">Transferase</keyword>
<dbReference type="EMBL" id="KK103494">
    <property type="protein sequence ID" value="KIY95466.1"/>
    <property type="molecule type" value="Genomic_DNA"/>
</dbReference>
<feature type="region of interest" description="Disordered" evidence="10">
    <location>
        <begin position="1"/>
        <end position="50"/>
    </location>
</feature>
<reference evidence="11 12" key="1">
    <citation type="journal article" date="2013" name="BMC Genomics">
        <title>Reconstruction of the lipid metabolism for the microalga Monoraphidium neglectum from its genome sequence reveals characteristics suitable for biofuel production.</title>
        <authorList>
            <person name="Bogen C."/>
            <person name="Al-Dilaimi A."/>
            <person name="Albersmeier A."/>
            <person name="Wichmann J."/>
            <person name="Grundmann M."/>
            <person name="Rupp O."/>
            <person name="Lauersen K.J."/>
            <person name="Blifernez-Klassen O."/>
            <person name="Kalinowski J."/>
            <person name="Goesmann A."/>
            <person name="Mussgnug J.H."/>
            <person name="Kruse O."/>
        </authorList>
    </citation>
    <scope>NUCLEOTIDE SEQUENCE [LARGE SCALE GENOMIC DNA]</scope>
    <source>
        <strain evidence="11 12">SAG 48.87</strain>
    </source>
</reference>
<dbReference type="GO" id="GO:0005634">
    <property type="term" value="C:nucleus"/>
    <property type="evidence" value="ECO:0007669"/>
    <property type="project" value="TreeGrafter"/>
</dbReference>
<evidence type="ECO:0000256" key="2">
    <source>
        <dbReference type="ARBA" id="ARBA00022603"/>
    </source>
</evidence>
<name>A0A0D2M1Z9_9CHLO</name>
<dbReference type="PANTHER" id="PTHR10631:SF3">
    <property type="entry name" value="TRNA (GUANINE(26)-N(2))-DIMETHYLTRANSFERASE"/>
    <property type="match status" value="1"/>
</dbReference>
<dbReference type="OrthoDB" id="6349953at2759"/>
<dbReference type="GO" id="GO:0002940">
    <property type="term" value="P:tRNA N2-guanine methylation"/>
    <property type="evidence" value="ECO:0007669"/>
    <property type="project" value="TreeGrafter"/>
</dbReference>
<dbReference type="PROSITE" id="PS51626">
    <property type="entry name" value="SAM_MT_TRM1"/>
    <property type="match status" value="1"/>
</dbReference>
<sequence>MRAAEIASGALRRSKAKAARAPPAPAAAKKPASPGGANGAGGDAGAAAPHDSSEVTAAAALAAAAAAAPDSFSGGGARILEGLAASGLRSIRYALELDGVARVDANDLDPAVVETMRSNIEFNGGAAEAKVQTFNDDARLIMLKSHQVYDAIDLDPYGTPAHLLDSAVQAVSEGGLLMVTATDMAVLCGNSGERARPPSSLAASTWAHAAAAPHGCGAPAGSTGAAAEFRVPRSAARARLHGVPRRWVCWTKYGSYPIHRPYCHESAVRILLACIEQHANRYKRYITPILSLSIDFYVRVFVRIHTSAGTVKRSASKLAYVYQSQGCDSWVLQRVGEVDTRGGGVKYTPAHGPAVPQQCPETGARYLMGGPLWAEPIHDQAFVSGLIAKMDAEKDHYAQHARIKGLLTSVTEELPDVPLYYSLHDVCKTVHCTAPKAQIFRSAIINAG</sequence>
<dbReference type="InterPro" id="IPR042296">
    <property type="entry name" value="tRNA_met_Trm1_C"/>
</dbReference>
<dbReference type="Proteomes" id="UP000054498">
    <property type="component" value="Unassembled WGS sequence"/>
</dbReference>
<dbReference type="Gene3D" id="3.30.56.70">
    <property type="entry name" value="N2,N2-dimethylguanosine tRNA methyltransferase, C-terminal domain"/>
    <property type="match status" value="1"/>
</dbReference>
<dbReference type="SUPFAM" id="SSF53335">
    <property type="entry name" value="S-adenosyl-L-methionine-dependent methyltransferases"/>
    <property type="match status" value="2"/>
</dbReference>
<evidence type="ECO:0000256" key="3">
    <source>
        <dbReference type="ARBA" id="ARBA00022679"/>
    </source>
</evidence>
<evidence type="ECO:0000256" key="10">
    <source>
        <dbReference type="SAM" id="MobiDB-lite"/>
    </source>
</evidence>
<keyword evidence="2 9" id="KW-0489">Methyltransferase</keyword>
<dbReference type="InterPro" id="IPR029063">
    <property type="entry name" value="SAM-dependent_MTases_sf"/>
</dbReference>
<dbReference type="Pfam" id="PF02005">
    <property type="entry name" value="TRM"/>
    <property type="match status" value="2"/>
</dbReference>
<dbReference type="InterPro" id="IPR002905">
    <property type="entry name" value="Trm1"/>
</dbReference>
<evidence type="ECO:0000256" key="4">
    <source>
        <dbReference type="ARBA" id="ARBA00022691"/>
    </source>
</evidence>
<keyword evidence="5 9" id="KW-0819">tRNA processing</keyword>
<dbReference type="STRING" id="145388.A0A0D2M1Z9"/>
<protein>
    <recommendedName>
        <fullName evidence="7 9">tRNA (guanine(26)-N(2))-dimethyltransferase</fullName>
        <ecNumber evidence="7 9">2.1.1.216</ecNumber>
    </recommendedName>
</protein>
<comment type="catalytic activity">
    <reaction evidence="8 9">
        <text>guanosine(26) in tRNA + 2 S-adenosyl-L-methionine = N(2)-dimethylguanosine(26) in tRNA + 2 S-adenosyl-L-homocysteine + 2 H(+)</text>
        <dbReference type="Rhea" id="RHEA:43140"/>
        <dbReference type="Rhea" id="RHEA-COMP:10359"/>
        <dbReference type="Rhea" id="RHEA-COMP:10360"/>
        <dbReference type="ChEBI" id="CHEBI:15378"/>
        <dbReference type="ChEBI" id="CHEBI:57856"/>
        <dbReference type="ChEBI" id="CHEBI:59789"/>
        <dbReference type="ChEBI" id="CHEBI:74269"/>
        <dbReference type="ChEBI" id="CHEBI:74513"/>
        <dbReference type="EC" id="2.1.1.216"/>
    </reaction>
</comment>
<dbReference type="EC" id="2.1.1.216" evidence="7 9"/>
<gene>
    <name evidence="11" type="ORF">MNEG_12498</name>
</gene>
<feature type="compositionally biased region" description="Low complexity" evidence="10">
    <location>
        <begin position="26"/>
        <end position="35"/>
    </location>
</feature>
<evidence type="ECO:0000256" key="7">
    <source>
        <dbReference type="ARBA" id="ARBA00039099"/>
    </source>
</evidence>
<dbReference type="AlphaFoldDB" id="A0A0D2M1Z9"/>
<evidence type="ECO:0000256" key="1">
    <source>
        <dbReference type="ARBA" id="ARBA00022555"/>
    </source>
</evidence>
<proteinExistence type="inferred from homology"/>
<comment type="similarity">
    <text evidence="9">Belongs to the class I-like SAM-binding methyltransferase superfamily. Trm1 family.</text>
</comment>
<keyword evidence="1 9" id="KW-0820">tRNA-binding</keyword>
<dbReference type="KEGG" id="mng:MNEG_12498"/>
<accession>A0A0D2M1Z9</accession>
<dbReference type="CDD" id="cd02440">
    <property type="entry name" value="AdoMet_MTases"/>
    <property type="match status" value="1"/>
</dbReference>
<dbReference type="GO" id="GO:0000049">
    <property type="term" value="F:tRNA binding"/>
    <property type="evidence" value="ECO:0007669"/>
    <property type="project" value="UniProtKB-UniRule"/>
</dbReference>
<evidence type="ECO:0000256" key="6">
    <source>
        <dbReference type="ARBA" id="ARBA00022884"/>
    </source>
</evidence>
<evidence type="ECO:0000256" key="5">
    <source>
        <dbReference type="ARBA" id="ARBA00022694"/>
    </source>
</evidence>